<accession>A0AAQ3Q414</accession>
<reference evidence="1 2" key="1">
    <citation type="submission" date="2023-10" db="EMBL/GenBank/DDBJ databases">
        <title>Chromosome-scale genome assembly provides insights into flower coloration mechanisms of Canna indica.</title>
        <authorList>
            <person name="Li C."/>
        </authorList>
    </citation>
    <scope>NUCLEOTIDE SEQUENCE [LARGE SCALE GENOMIC DNA]</scope>
    <source>
        <tissue evidence="1">Flower</tissue>
    </source>
</reference>
<dbReference type="Gene3D" id="3.60.10.10">
    <property type="entry name" value="Endonuclease/exonuclease/phosphatase"/>
    <property type="match status" value="1"/>
</dbReference>
<sequence length="292" mass="34256">MILLLKTHLDEANSHLCMSRFGKAWKGLFVAGNGRCGGIIFMWKDDLLSVKEVYKCTQMINVTISYNHSEPWLFTGLYASTNSKERKELWNLLNKLDTSDTLWLISGDFNCIDKAEDKIGGKPFLIGNSLRAFNDLRTNARLIDLSFFGMRYTWCNNRVHNKRIQARLDKAYANERWLQKFSRTMVKHLKRLASDHRPILIDSKPKDYPIHAKRGFIFEHYWTDYQEINTRVRNSWDSIEWSNCSMEKIPLRHHEALVKEFSLEEIWQAISSMGRGKAPGPNCFTMEFFLHH</sequence>
<dbReference type="AlphaFoldDB" id="A0AAQ3Q414"/>
<proteinExistence type="predicted"/>
<dbReference type="EMBL" id="CP136891">
    <property type="protein sequence ID" value="WOK97755.1"/>
    <property type="molecule type" value="Genomic_DNA"/>
</dbReference>
<protein>
    <recommendedName>
        <fullName evidence="3">Endonuclease/exonuclease/phosphatase domain-containing protein</fullName>
    </recommendedName>
</protein>
<dbReference type="PANTHER" id="PTHR33710:SF71">
    <property type="entry name" value="ENDONUCLEASE_EXONUCLEASE_PHOSPHATASE DOMAIN-CONTAINING PROTEIN"/>
    <property type="match status" value="1"/>
</dbReference>
<evidence type="ECO:0000313" key="1">
    <source>
        <dbReference type="EMBL" id="WOK97755.1"/>
    </source>
</evidence>
<organism evidence="1 2">
    <name type="scientific">Canna indica</name>
    <name type="common">Indian-shot</name>
    <dbReference type="NCBI Taxonomy" id="4628"/>
    <lineage>
        <taxon>Eukaryota</taxon>
        <taxon>Viridiplantae</taxon>
        <taxon>Streptophyta</taxon>
        <taxon>Embryophyta</taxon>
        <taxon>Tracheophyta</taxon>
        <taxon>Spermatophyta</taxon>
        <taxon>Magnoliopsida</taxon>
        <taxon>Liliopsida</taxon>
        <taxon>Zingiberales</taxon>
        <taxon>Cannaceae</taxon>
        <taxon>Canna</taxon>
    </lineage>
</organism>
<name>A0AAQ3Q414_9LILI</name>
<gene>
    <name evidence="1" type="ORF">Cni_G06463</name>
</gene>
<keyword evidence="2" id="KW-1185">Reference proteome</keyword>
<dbReference type="SUPFAM" id="SSF56219">
    <property type="entry name" value="DNase I-like"/>
    <property type="match status" value="1"/>
</dbReference>
<evidence type="ECO:0000313" key="2">
    <source>
        <dbReference type="Proteomes" id="UP001327560"/>
    </source>
</evidence>
<dbReference type="Proteomes" id="UP001327560">
    <property type="component" value="Chromosome 2"/>
</dbReference>
<dbReference type="InterPro" id="IPR036691">
    <property type="entry name" value="Endo/exonu/phosph_ase_sf"/>
</dbReference>
<evidence type="ECO:0008006" key="3">
    <source>
        <dbReference type="Google" id="ProtNLM"/>
    </source>
</evidence>
<dbReference type="PANTHER" id="PTHR33710">
    <property type="entry name" value="BNAC02G09200D PROTEIN"/>
    <property type="match status" value="1"/>
</dbReference>